<feature type="compositionally biased region" description="Polar residues" evidence="1">
    <location>
        <begin position="104"/>
        <end position="113"/>
    </location>
</feature>
<accession>A0A395IJL1</accession>
<reference evidence="2 3" key="1">
    <citation type="submission" date="2018-06" db="EMBL/GenBank/DDBJ databases">
        <title>Genome Sequence of the Brown Rot Fungal Pathogen Monilinia fructigena.</title>
        <authorList>
            <person name="Landi L."/>
            <person name="De Miccolis Angelini R.M."/>
            <person name="Pollastro S."/>
            <person name="Abate D."/>
            <person name="Faretra F."/>
            <person name="Romanazzi G."/>
        </authorList>
    </citation>
    <scope>NUCLEOTIDE SEQUENCE [LARGE SCALE GENOMIC DNA]</scope>
    <source>
        <strain evidence="2 3">Mfrg269</strain>
    </source>
</reference>
<protein>
    <submittedName>
        <fullName evidence="2">Uncharacterized protein</fullName>
    </submittedName>
</protein>
<organism evidence="2 3">
    <name type="scientific">Monilinia fructigena</name>
    <dbReference type="NCBI Taxonomy" id="38457"/>
    <lineage>
        <taxon>Eukaryota</taxon>
        <taxon>Fungi</taxon>
        <taxon>Dikarya</taxon>
        <taxon>Ascomycota</taxon>
        <taxon>Pezizomycotina</taxon>
        <taxon>Leotiomycetes</taxon>
        <taxon>Helotiales</taxon>
        <taxon>Sclerotiniaceae</taxon>
        <taxon>Monilinia</taxon>
    </lineage>
</organism>
<comment type="caution">
    <text evidence="2">The sequence shown here is derived from an EMBL/GenBank/DDBJ whole genome shotgun (WGS) entry which is preliminary data.</text>
</comment>
<evidence type="ECO:0000313" key="2">
    <source>
        <dbReference type="EMBL" id="RAL59668.1"/>
    </source>
</evidence>
<keyword evidence="3" id="KW-1185">Reference proteome</keyword>
<dbReference type="EMBL" id="QKRW01000049">
    <property type="protein sequence ID" value="RAL59668.1"/>
    <property type="molecule type" value="Genomic_DNA"/>
</dbReference>
<dbReference type="Proteomes" id="UP000249056">
    <property type="component" value="Unassembled WGS sequence"/>
</dbReference>
<proteinExistence type="predicted"/>
<sequence length="129" mass="14874">MANVEVSDADNNCIRNFVVRFLYDYNLADGEGISGTVIQQSYIEQFDRVLTENPDFIKNQKKKFKKVVQCMIDEGETVDLFENSEGKCVLRLYDSVRPRDIIASSNKENSSNGVHREDFRAKRTTRRIA</sequence>
<dbReference type="OrthoDB" id="3551595at2759"/>
<dbReference type="AlphaFoldDB" id="A0A395IJL1"/>
<evidence type="ECO:0000256" key="1">
    <source>
        <dbReference type="SAM" id="MobiDB-lite"/>
    </source>
</evidence>
<feature type="region of interest" description="Disordered" evidence="1">
    <location>
        <begin position="104"/>
        <end position="129"/>
    </location>
</feature>
<evidence type="ECO:0000313" key="3">
    <source>
        <dbReference type="Proteomes" id="UP000249056"/>
    </source>
</evidence>
<name>A0A395IJL1_9HELO</name>
<gene>
    <name evidence="2" type="ORF">DID88_000301</name>
</gene>